<name>A0AAN6QIU7_9PEZI</name>
<gene>
    <name evidence="1" type="ORF">N656DRAFT_166940</name>
</gene>
<dbReference type="EMBL" id="MU853347">
    <property type="protein sequence ID" value="KAK4111053.1"/>
    <property type="molecule type" value="Genomic_DNA"/>
</dbReference>
<proteinExistence type="predicted"/>
<evidence type="ECO:0000313" key="2">
    <source>
        <dbReference type="Proteomes" id="UP001302812"/>
    </source>
</evidence>
<dbReference type="AlphaFoldDB" id="A0AAN6QIU7"/>
<accession>A0AAN6QIU7</accession>
<keyword evidence="2" id="KW-1185">Reference proteome</keyword>
<reference evidence="1" key="1">
    <citation type="journal article" date="2023" name="Mol. Phylogenet. Evol.">
        <title>Genome-scale phylogeny and comparative genomics of the fungal order Sordariales.</title>
        <authorList>
            <person name="Hensen N."/>
            <person name="Bonometti L."/>
            <person name="Westerberg I."/>
            <person name="Brannstrom I.O."/>
            <person name="Guillou S."/>
            <person name="Cros-Aarteil S."/>
            <person name="Calhoun S."/>
            <person name="Haridas S."/>
            <person name="Kuo A."/>
            <person name="Mondo S."/>
            <person name="Pangilinan J."/>
            <person name="Riley R."/>
            <person name="LaButti K."/>
            <person name="Andreopoulos B."/>
            <person name="Lipzen A."/>
            <person name="Chen C."/>
            <person name="Yan M."/>
            <person name="Daum C."/>
            <person name="Ng V."/>
            <person name="Clum A."/>
            <person name="Steindorff A."/>
            <person name="Ohm R.A."/>
            <person name="Martin F."/>
            <person name="Silar P."/>
            <person name="Natvig D.O."/>
            <person name="Lalanne C."/>
            <person name="Gautier V."/>
            <person name="Ament-Velasquez S.L."/>
            <person name="Kruys A."/>
            <person name="Hutchinson M.I."/>
            <person name="Powell A.J."/>
            <person name="Barry K."/>
            <person name="Miller A.N."/>
            <person name="Grigoriev I.V."/>
            <person name="Debuchy R."/>
            <person name="Gladieux P."/>
            <person name="Hiltunen Thoren M."/>
            <person name="Johannesson H."/>
        </authorList>
    </citation>
    <scope>NUCLEOTIDE SEQUENCE</scope>
    <source>
        <strain evidence="1">CBS 508.74</strain>
    </source>
</reference>
<protein>
    <submittedName>
        <fullName evidence="1">Uncharacterized protein</fullName>
    </submittedName>
</protein>
<comment type="caution">
    <text evidence="1">The sequence shown here is derived from an EMBL/GenBank/DDBJ whole genome shotgun (WGS) entry which is preliminary data.</text>
</comment>
<dbReference type="GeneID" id="89932852"/>
<evidence type="ECO:0000313" key="1">
    <source>
        <dbReference type="EMBL" id="KAK4111053.1"/>
    </source>
</evidence>
<dbReference type="Proteomes" id="UP001302812">
    <property type="component" value="Unassembled WGS sequence"/>
</dbReference>
<organism evidence="1 2">
    <name type="scientific">Canariomyces notabilis</name>
    <dbReference type="NCBI Taxonomy" id="2074819"/>
    <lineage>
        <taxon>Eukaryota</taxon>
        <taxon>Fungi</taxon>
        <taxon>Dikarya</taxon>
        <taxon>Ascomycota</taxon>
        <taxon>Pezizomycotina</taxon>
        <taxon>Sordariomycetes</taxon>
        <taxon>Sordariomycetidae</taxon>
        <taxon>Sordariales</taxon>
        <taxon>Chaetomiaceae</taxon>
        <taxon>Canariomyces</taxon>
    </lineage>
</organism>
<reference evidence="1" key="2">
    <citation type="submission" date="2023-05" db="EMBL/GenBank/DDBJ databases">
        <authorList>
            <consortium name="Lawrence Berkeley National Laboratory"/>
            <person name="Steindorff A."/>
            <person name="Hensen N."/>
            <person name="Bonometti L."/>
            <person name="Westerberg I."/>
            <person name="Brannstrom I.O."/>
            <person name="Guillou S."/>
            <person name="Cros-Aarteil S."/>
            <person name="Calhoun S."/>
            <person name="Haridas S."/>
            <person name="Kuo A."/>
            <person name="Mondo S."/>
            <person name="Pangilinan J."/>
            <person name="Riley R."/>
            <person name="Labutti K."/>
            <person name="Andreopoulos B."/>
            <person name="Lipzen A."/>
            <person name="Chen C."/>
            <person name="Yanf M."/>
            <person name="Daum C."/>
            <person name="Ng V."/>
            <person name="Clum A."/>
            <person name="Ohm R."/>
            <person name="Martin F."/>
            <person name="Silar P."/>
            <person name="Natvig D."/>
            <person name="Lalanne C."/>
            <person name="Gautier V."/>
            <person name="Ament-Velasquez S.L."/>
            <person name="Kruys A."/>
            <person name="Hutchinson M.I."/>
            <person name="Powell A.J."/>
            <person name="Barry K."/>
            <person name="Miller A.N."/>
            <person name="Grigoriev I.V."/>
            <person name="Debuchy R."/>
            <person name="Gladieux P."/>
            <person name="Thoren M.H."/>
            <person name="Johannesson H."/>
        </authorList>
    </citation>
    <scope>NUCLEOTIDE SEQUENCE</scope>
    <source>
        <strain evidence="1">CBS 508.74</strain>
    </source>
</reference>
<dbReference type="RefSeq" id="XP_064668623.1">
    <property type="nucleotide sequence ID" value="XM_064808729.1"/>
</dbReference>
<sequence length="237" mass="25631">MVLMTATIYPPAVCANADSLLRCAETHPSSSLPRNHSHSPMSFALRMPASSGTVERTRLDRDWSAASDYTQMGLRWVEHGGVSVVMGSCGGSATDDGVRCKCSIAGTCLVAAMFGPADKAERGSETRAIQAGIALLGLRHGFELTCLSVTSGIGSPPWTETSVDIVTNMAFQKMPNPGTMTQCLRLPPATLCLSVQDQLNARPQPRGLLIDWQKAMWLHLLRERICSRERNSRCAVQ</sequence>